<evidence type="ECO:0008006" key="8">
    <source>
        <dbReference type="Google" id="ProtNLM"/>
    </source>
</evidence>
<name>A0A1B6GH57_9HEMI</name>
<comment type="subcellular location">
    <subcellularLocation>
        <location evidence="1">Membrane</location>
        <topology evidence="1">Multi-pass membrane protein</topology>
    </subcellularLocation>
</comment>
<feature type="transmembrane region" description="Helical" evidence="5">
    <location>
        <begin position="135"/>
        <end position="152"/>
    </location>
</feature>
<feature type="transmembrane region" description="Helical" evidence="5">
    <location>
        <begin position="189"/>
        <end position="209"/>
    </location>
</feature>
<dbReference type="AlphaFoldDB" id="A0A1B6GH57"/>
<evidence type="ECO:0000313" key="7">
    <source>
        <dbReference type="EMBL" id="JAS61741.1"/>
    </source>
</evidence>
<protein>
    <recommendedName>
        <fullName evidence="8">Protein lifeguard 1</fullName>
    </recommendedName>
</protein>
<evidence type="ECO:0000256" key="3">
    <source>
        <dbReference type="ARBA" id="ARBA00022989"/>
    </source>
</evidence>
<evidence type="ECO:0000256" key="1">
    <source>
        <dbReference type="ARBA" id="ARBA00004141"/>
    </source>
</evidence>
<dbReference type="EMBL" id="GECZ01008028">
    <property type="protein sequence ID" value="JAS61741.1"/>
    <property type="molecule type" value="Transcribed_RNA"/>
</dbReference>
<dbReference type="GO" id="GO:0016020">
    <property type="term" value="C:membrane"/>
    <property type="evidence" value="ECO:0007669"/>
    <property type="project" value="UniProtKB-SubCell"/>
</dbReference>
<sequence length="309" mass="34171">MANWNTGPGFYPPPQQPQGDPYAAPIPNYGTQTNYNPYAGQWNAPQPGYVPPPGYAQPPGYNPQPTYNQNETGMYTAGSNFEDAKMHFTDTSVRHGFIRKVYSILMLQLLMTFGFVALCVAPTGTDEFLKRNPFVFFLAIVVMLGTMISMACCESVRRKSPTNIIVLGIFTAAESVLIGYTSINVDSGMVMTAVGITAAICLALTLFAFQTKYDFTGLGVYLFVAAIVLMIFGFVLMFTGYNKTAHLFYGAFGALLFSFYLIYDTQLMMGGGHKFSISPEEYIFAALNLYMDIIQIFLFILQILRAADD</sequence>
<gene>
    <name evidence="7" type="ORF">g.10523</name>
</gene>
<evidence type="ECO:0000256" key="2">
    <source>
        <dbReference type="ARBA" id="ARBA00022692"/>
    </source>
</evidence>
<feature type="transmembrane region" description="Helical" evidence="5">
    <location>
        <begin position="164"/>
        <end position="183"/>
    </location>
</feature>
<keyword evidence="2 5" id="KW-0812">Transmembrane</keyword>
<reference evidence="7" key="1">
    <citation type="submission" date="2015-11" db="EMBL/GenBank/DDBJ databases">
        <title>De novo transcriptome assembly of four potential Pierce s Disease insect vectors from Arizona vineyards.</title>
        <authorList>
            <person name="Tassone E.E."/>
        </authorList>
    </citation>
    <scope>NUCLEOTIDE SEQUENCE</scope>
</reference>
<organism evidence="7">
    <name type="scientific">Cuerna arida</name>
    <dbReference type="NCBI Taxonomy" id="1464854"/>
    <lineage>
        <taxon>Eukaryota</taxon>
        <taxon>Metazoa</taxon>
        <taxon>Ecdysozoa</taxon>
        <taxon>Arthropoda</taxon>
        <taxon>Hexapoda</taxon>
        <taxon>Insecta</taxon>
        <taxon>Pterygota</taxon>
        <taxon>Neoptera</taxon>
        <taxon>Paraneoptera</taxon>
        <taxon>Hemiptera</taxon>
        <taxon>Auchenorrhyncha</taxon>
        <taxon>Membracoidea</taxon>
        <taxon>Cicadellidae</taxon>
        <taxon>Cicadellinae</taxon>
        <taxon>Proconiini</taxon>
        <taxon>Cuerna</taxon>
    </lineage>
</organism>
<dbReference type="CDD" id="cd10428">
    <property type="entry name" value="LFG_like"/>
    <property type="match status" value="1"/>
</dbReference>
<feature type="transmembrane region" description="Helical" evidence="5">
    <location>
        <begin position="247"/>
        <end position="263"/>
    </location>
</feature>
<evidence type="ECO:0000256" key="4">
    <source>
        <dbReference type="ARBA" id="ARBA00023136"/>
    </source>
</evidence>
<evidence type="ECO:0000256" key="5">
    <source>
        <dbReference type="RuleBase" id="RU004379"/>
    </source>
</evidence>
<keyword evidence="4 5" id="KW-0472">Membrane</keyword>
<dbReference type="Pfam" id="PF01027">
    <property type="entry name" value="Bax1-I"/>
    <property type="match status" value="1"/>
</dbReference>
<proteinExistence type="inferred from homology"/>
<accession>A0A1B6GH57</accession>
<dbReference type="PANTHER" id="PTHR23291">
    <property type="entry name" value="BAX INHIBITOR-RELATED"/>
    <property type="match status" value="1"/>
</dbReference>
<feature type="transmembrane region" description="Helical" evidence="5">
    <location>
        <begin position="283"/>
        <end position="304"/>
    </location>
</feature>
<feature type="transmembrane region" description="Helical" evidence="5">
    <location>
        <begin position="221"/>
        <end position="241"/>
    </location>
</feature>
<feature type="region of interest" description="Disordered" evidence="6">
    <location>
        <begin position="1"/>
        <end position="30"/>
    </location>
</feature>
<dbReference type="InterPro" id="IPR006214">
    <property type="entry name" value="Bax_inhibitor_1-related"/>
</dbReference>
<dbReference type="PANTHER" id="PTHR23291:SF47">
    <property type="entry name" value="TRANSMEMBRANE BAX INHIBITOR MOTIF CONTAINING 7"/>
    <property type="match status" value="1"/>
</dbReference>
<keyword evidence="3 5" id="KW-1133">Transmembrane helix</keyword>
<feature type="transmembrane region" description="Helical" evidence="5">
    <location>
        <begin position="101"/>
        <end position="123"/>
    </location>
</feature>
<evidence type="ECO:0000256" key="6">
    <source>
        <dbReference type="SAM" id="MobiDB-lite"/>
    </source>
</evidence>
<comment type="similarity">
    <text evidence="5">Belongs to the BI1 family.</text>
</comment>